<sequence length="250" mass="28073">MQEETRLPDELCRKLSLAGTLLMLYFFIQDDVMDETAPTGSKTKLAFANLLYIESLQLLQQLFPVDSSFWQYFKQYIEDWTAGVVLEGDVDFYHHNLIQVGLKASPVKLMSTGSLMLAGQSERISDYEHLIGHILVLLQMSDDLMDWRADLQDGNYNCLLAAVKLALGKQQITAQEAGTAIAVRGIAGSYAKKAQEINFDLNGKPSPSHLRAFQHSLCEVMTAFALKTEEHKRSLVLGGLYHQLSKSREK</sequence>
<dbReference type="Gene3D" id="1.10.600.10">
    <property type="entry name" value="Farnesyl Diphosphate Synthase"/>
    <property type="match status" value="1"/>
</dbReference>
<dbReference type="KEGG" id="pprt:ET464_18355"/>
<protein>
    <submittedName>
        <fullName evidence="1">Class 1 isoprenoid biosynthesis enzyme</fullName>
    </submittedName>
</protein>
<dbReference type="RefSeq" id="WP_129443426.1">
    <property type="nucleotide sequence ID" value="NZ_CP035492.1"/>
</dbReference>
<accession>A0A4P6FBV7</accession>
<name>A0A4P6FBV7_9BACL</name>
<dbReference type="Proteomes" id="UP000293568">
    <property type="component" value="Chromosome"/>
</dbReference>
<reference evidence="1 2" key="1">
    <citation type="submission" date="2019-01" db="EMBL/GenBank/DDBJ databases">
        <title>Genome sequencing of strain FW100M-2.</title>
        <authorList>
            <person name="Heo J."/>
            <person name="Kim S.-J."/>
            <person name="Kim J.-S."/>
            <person name="Hong S.-B."/>
            <person name="Kwon S.-W."/>
        </authorList>
    </citation>
    <scope>NUCLEOTIDE SEQUENCE [LARGE SCALE GENOMIC DNA]</scope>
    <source>
        <strain evidence="1 2">FW100M-2</strain>
    </source>
</reference>
<keyword evidence="2" id="KW-1185">Reference proteome</keyword>
<dbReference type="OrthoDB" id="2645648at2"/>
<dbReference type="InterPro" id="IPR008949">
    <property type="entry name" value="Isoprenoid_synthase_dom_sf"/>
</dbReference>
<dbReference type="CDD" id="cd00385">
    <property type="entry name" value="Isoprenoid_Biosyn_C1"/>
    <property type="match status" value="1"/>
</dbReference>
<proteinExistence type="predicted"/>
<organism evidence="1 2">
    <name type="scientific">Paenibacillus protaetiae</name>
    <dbReference type="NCBI Taxonomy" id="2509456"/>
    <lineage>
        <taxon>Bacteria</taxon>
        <taxon>Bacillati</taxon>
        <taxon>Bacillota</taxon>
        <taxon>Bacilli</taxon>
        <taxon>Bacillales</taxon>
        <taxon>Paenibacillaceae</taxon>
        <taxon>Paenibacillus</taxon>
    </lineage>
</organism>
<evidence type="ECO:0000313" key="1">
    <source>
        <dbReference type="EMBL" id="QAY68038.1"/>
    </source>
</evidence>
<dbReference type="SUPFAM" id="SSF48576">
    <property type="entry name" value="Terpenoid synthases"/>
    <property type="match status" value="1"/>
</dbReference>
<dbReference type="AlphaFoldDB" id="A0A4P6FBV7"/>
<gene>
    <name evidence="1" type="ORF">ET464_18355</name>
</gene>
<evidence type="ECO:0000313" key="2">
    <source>
        <dbReference type="Proteomes" id="UP000293568"/>
    </source>
</evidence>
<dbReference type="EMBL" id="CP035492">
    <property type="protein sequence ID" value="QAY68038.1"/>
    <property type="molecule type" value="Genomic_DNA"/>
</dbReference>